<keyword evidence="9 11" id="KW-0472">Membrane</keyword>
<dbReference type="Proteomes" id="UP000199114">
    <property type="component" value="Unassembled WGS sequence"/>
</dbReference>
<evidence type="ECO:0000256" key="5">
    <source>
        <dbReference type="ARBA" id="ARBA00022801"/>
    </source>
</evidence>
<dbReference type="PANTHER" id="PTHR43221">
    <property type="entry name" value="PROTEASE HTPX"/>
    <property type="match status" value="1"/>
</dbReference>
<accession>A0A1H9MQC4</accession>
<keyword evidence="3 11" id="KW-0812">Transmembrane</keyword>
<dbReference type="GO" id="GO:0004222">
    <property type="term" value="F:metalloendopeptidase activity"/>
    <property type="evidence" value="ECO:0007669"/>
    <property type="project" value="InterPro"/>
</dbReference>
<dbReference type="Gene3D" id="3.30.2010.10">
    <property type="entry name" value="Metalloproteases ('zincins'), catalytic domain"/>
    <property type="match status" value="1"/>
</dbReference>
<evidence type="ECO:0000256" key="9">
    <source>
        <dbReference type="ARBA" id="ARBA00023136"/>
    </source>
</evidence>
<keyword evidence="2 10" id="KW-0645">Protease</keyword>
<feature type="domain" description="Peptidase M48" evidence="12">
    <location>
        <begin position="89"/>
        <end position="320"/>
    </location>
</feature>
<keyword evidence="7 11" id="KW-1133">Transmembrane helix</keyword>
<evidence type="ECO:0000256" key="3">
    <source>
        <dbReference type="ARBA" id="ARBA00022692"/>
    </source>
</evidence>
<evidence type="ECO:0000313" key="13">
    <source>
        <dbReference type="EMBL" id="SER25882.1"/>
    </source>
</evidence>
<gene>
    <name evidence="13" type="ORF">SAMN04489841_3455</name>
</gene>
<evidence type="ECO:0000256" key="10">
    <source>
        <dbReference type="RuleBase" id="RU003983"/>
    </source>
</evidence>
<evidence type="ECO:0000256" key="1">
    <source>
        <dbReference type="ARBA" id="ARBA00022475"/>
    </source>
</evidence>
<keyword evidence="13" id="KW-0346">Stress response</keyword>
<evidence type="ECO:0000256" key="7">
    <source>
        <dbReference type="ARBA" id="ARBA00022989"/>
    </source>
</evidence>
<feature type="transmembrane region" description="Helical" evidence="11">
    <location>
        <begin position="40"/>
        <end position="64"/>
    </location>
</feature>
<evidence type="ECO:0000256" key="4">
    <source>
        <dbReference type="ARBA" id="ARBA00022723"/>
    </source>
</evidence>
<name>A0A1H9MQC4_9EURY</name>
<protein>
    <submittedName>
        <fullName evidence="13">Heat shock protein HtpX</fullName>
    </submittedName>
</protein>
<comment type="cofactor">
    <cofactor evidence="10">
        <name>Zn(2+)</name>
        <dbReference type="ChEBI" id="CHEBI:29105"/>
    </cofactor>
    <text evidence="10">Binds 1 zinc ion per subunit.</text>
</comment>
<evidence type="ECO:0000313" key="14">
    <source>
        <dbReference type="Proteomes" id="UP000199114"/>
    </source>
</evidence>
<dbReference type="GO" id="GO:0006508">
    <property type="term" value="P:proteolysis"/>
    <property type="evidence" value="ECO:0007669"/>
    <property type="project" value="UniProtKB-KW"/>
</dbReference>
<evidence type="ECO:0000256" key="8">
    <source>
        <dbReference type="ARBA" id="ARBA00023049"/>
    </source>
</evidence>
<dbReference type="EMBL" id="FOFD01000004">
    <property type="protein sequence ID" value="SER25882.1"/>
    <property type="molecule type" value="Genomic_DNA"/>
</dbReference>
<evidence type="ECO:0000256" key="6">
    <source>
        <dbReference type="ARBA" id="ARBA00022833"/>
    </source>
</evidence>
<evidence type="ECO:0000256" key="11">
    <source>
        <dbReference type="SAM" id="Phobius"/>
    </source>
</evidence>
<dbReference type="PANTHER" id="PTHR43221:SF2">
    <property type="entry name" value="PROTEASE HTPX HOMOLOG"/>
    <property type="match status" value="1"/>
</dbReference>
<dbReference type="Pfam" id="PF01435">
    <property type="entry name" value="Peptidase_M48"/>
    <property type="match status" value="1"/>
</dbReference>
<dbReference type="GO" id="GO:0046872">
    <property type="term" value="F:metal ion binding"/>
    <property type="evidence" value="ECO:0007669"/>
    <property type="project" value="UniProtKB-KW"/>
</dbReference>
<dbReference type="STRING" id="1186196.SAMN04489841_3455"/>
<feature type="transmembrane region" description="Helical" evidence="11">
    <location>
        <begin position="188"/>
        <end position="208"/>
    </location>
</feature>
<keyword evidence="1" id="KW-1003">Cell membrane</keyword>
<comment type="similarity">
    <text evidence="10">Belongs to the peptidase M48 family.</text>
</comment>
<evidence type="ECO:0000256" key="2">
    <source>
        <dbReference type="ARBA" id="ARBA00022670"/>
    </source>
</evidence>
<dbReference type="AlphaFoldDB" id="A0A1H9MQC4"/>
<feature type="transmembrane region" description="Helical" evidence="11">
    <location>
        <begin position="12"/>
        <end position="34"/>
    </location>
</feature>
<organism evidence="13 14">
    <name type="scientific">Natrinema salaciae</name>
    <dbReference type="NCBI Taxonomy" id="1186196"/>
    <lineage>
        <taxon>Archaea</taxon>
        <taxon>Methanobacteriati</taxon>
        <taxon>Methanobacteriota</taxon>
        <taxon>Stenosarchaea group</taxon>
        <taxon>Halobacteria</taxon>
        <taxon>Halobacteriales</taxon>
        <taxon>Natrialbaceae</taxon>
        <taxon>Natrinema</taxon>
    </lineage>
</organism>
<keyword evidence="8 10" id="KW-0482">Metalloprotease</keyword>
<keyword evidence="4" id="KW-0479">Metal-binding</keyword>
<reference evidence="14" key="1">
    <citation type="submission" date="2016-10" db="EMBL/GenBank/DDBJ databases">
        <authorList>
            <person name="Varghese N."/>
            <person name="Submissions S."/>
        </authorList>
    </citation>
    <scope>NUCLEOTIDE SEQUENCE [LARGE SCALE GENOMIC DNA]</scope>
    <source>
        <strain evidence="14">DSM 25055</strain>
    </source>
</reference>
<evidence type="ECO:0000259" key="12">
    <source>
        <dbReference type="Pfam" id="PF01435"/>
    </source>
</evidence>
<sequence>MTARPTGLRARMVAALLGLAVVTLGLLVGVWAVFYGVLSFFGLAFASRIAFVSTAVTLLSIGYLEYRHLETIERLADAQPVDRETAPVLYETTTRVAAQLDVPVPTIAVSERDAPEALAVGFRPESVHLVLSRGVIDALDERDELEAVIAHELAHVRNRDAIVVTAVSLPVVLADGLRSRIDRIDDPGWAAIVTVPLGLLSTGVWIVGRTITARLTRVRERAADRAAAEVTGSPAALASALQRLDREIADTPSRDLRDASGVSSVSILSLEPAEPEKIMLGPEGDVEPSHWSLRRRLHRLERFLFETHPPTDERIESLTALEREQ</sequence>
<dbReference type="InterPro" id="IPR001915">
    <property type="entry name" value="Peptidase_M48"/>
</dbReference>
<dbReference type="OrthoDB" id="28389at2157"/>
<dbReference type="InterPro" id="IPR050083">
    <property type="entry name" value="HtpX_protease"/>
</dbReference>
<keyword evidence="14" id="KW-1185">Reference proteome</keyword>
<keyword evidence="5 10" id="KW-0378">Hydrolase</keyword>
<proteinExistence type="inferred from homology"/>
<keyword evidence="6 10" id="KW-0862">Zinc</keyword>
<dbReference type="RefSeq" id="WP_175480174.1">
    <property type="nucleotide sequence ID" value="NZ_FOFD01000004.1"/>
</dbReference>